<comment type="caution">
    <text evidence="2">The sequence shown here is derived from an EMBL/GenBank/DDBJ whole genome shotgun (WGS) entry which is preliminary data.</text>
</comment>
<evidence type="ECO:0000313" key="3">
    <source>
        <dbReference type="Proteomes" id="UP000543579"/>
    </source>
</evidence>
<dbReference type="AlphaFoldDB" id="A0A7W5CID2"/>
<dbReference type="Proteomes" id="UP000543579">
    <property type="component" value="Unassembled WGS sequence"/>
</dbReference>
<sequence length="37" mass="4069">MNPDYFPPQLGLPIAGVLFAVLAVCWWRDRSGRGGHA</sequence>
<evidence type="ECO:0000313" key="2">
    <source>
        <dbReference type="EMBL" id="MBB3158227.1"/>
    </source>
</evidence>
<keyword evidence="1" id="KW-1133">Transmembrane helix</keyword>
<keyword evidence="1" id="KW-0812">Transmembrane</keyword>
<evidence type="ECO:0000256" key="1">
    <source>
        <dbReference type="SAM" id="Phobius"/>
    </source>
</evidence>
<dbReference type="EMBL" id="JACHXY010000002">
    <property type="protein sequence ID" value="MBB3158227.1"/>
    <property type="molecule type" value="Genomic_DNA"/>
</dbReference>
<proteinExistence type="predicted"/>
<gene>
    <name evidence="2" type="ORF">FHS07_001923</name>
</gene>
<organism evidence="2 3">
    <name type="scientific">Microbacterium proteolyticum</name>
    <dbReference type="NCBI Taxonomy" id="1572644"/>
    <lineage>
        <taxon>Bacteria</taxon>
        <taxon>Bacillati</taxon>
        <taxon>Actinomycetota</taxon>
        <taxon>Actinomycetes</taxon>
        <taxon>Micrococcales</taxon>
        <taxon>Microbacteriaceae</taxon>
        <taxon>Microbacterium</taxon>
    </lineage>
</organism>
<accession>A0A7W5CID2</accession>
<feature type="transmembrane region" description="Helical" evidence="1">
    <location>
        <begin position="6"/>
        <end position="27"/>
    </location>
</feature>
<keyword evidence="1" id="KW-0472">Membrane</keyword>
<protein>
    <submittedName>
        <fullName evidence="2">Uncharacterized protein</fullName>
    </submittedName>
</protein>
<reference evidence="2 3" key="1">
    <citation type="submission" date="2020-08" db="EMBL/GenBank/DDBJ databases">
        <title>Genomic Encyclopedia of Type Strains, Phase III (KMG-III): the genomes of soil and plant-associated and newly described type strains.</title>
        <authorList>
            <person name="Whitman W."/>
        </authorList>
    </citation>
    <scope>NUCLEOTIDE SEQUENCE [LARGE SCALE GENOMIC DNA]</scope>
    <source>
        <strain evidence="2 3">CECT 8356</strain>
    </source>
</reference>
<name>A0A7W5CID2_9MICO</name>